<dbReference type="GO" id="GO:0009307">
    <property type="term" value="P:DNA restriction-modification system"/>
    <property type="evidence" value="ECO:0007669"/>
    <property type="project" value="InterPro"/>
</dbReference>
<comment type="caution">
    <text evidence="2">The sequence shown here is derived from an EMBL/GenBank/DDBJ whole genome shotgun (WGS) entry which is preliminary data.</text>
</comment>
<organism evidence="2 3">
    <name type="scientific">Entomospira culicis</name>
    <dbReference type="NCBI Taxonomy" id="2719989"/>
    <lineage>
        <taxon>Bacteria</taxon>
        <taxon>Pseudomonadati</taxon>
        <taxon>Spirochaetota</taxon>
        <taxon>Spirochaetia</taxon>
        <taxon>Spirochaetales</taxon>
        <taxon>Spirochaetaceae</taxon>
        <taxon>Entomospira</taxon>
    </lineage>
</organism>
<dbReference type="EMBL" id="JAATLM010000001">
    <property type="protein sequence ID" value="NIZ69566.1"/>
    <property type="molecule type" value="Genomic_DNA"/>
</dbReference>
<dbReference type="AlphaFoldDB" id="A0A968GFC2"/>
<dbReference type="SUPFAM" id="SSF52980">
    <property type="entry name" value="Restriction endonuclease-like"/>
    <property type="match status" value="1"/>
</dbReference>
<feature type="domain" description="Restriction endonuclease type IV Mrr" evidence="1">
    <location>
        <begin position="117"/>
        <end position="228"/>
    </location>
</feature>
<evidence type="ECO:0000313" key="2">
    <source>
        <dbReference type="EMBL" id="NIZ69566.1"/>
    </source>
</evidence>
<evidence type="ECO:0000259" key="1">
    <source>
        <dbReference type="Pfam" id="PF04471"/>
    </source>
</evidence>
<reference evidence="2" key="1">
    <citation type="submission" date="2020-03" db="EMBL/GenBank/DDBJ databases">
        <title>Spirochaetal bacteria isolated from arthropods constitute a novel genus Entomospira genus novum within the order Spirochaetales.</title>
        <authorList>
            <person name="Grana-Miraglia L."/>
            <person name="Sikutova S."/>
            <person name="Fingerle V."/>
            <person name="Sing A."/>
            <person name="Castillo-Ramirez S."/>
            <person name="Margos G."/>
            <person name="Rudolf I."/>
        </authorList>
    </citation>
    <scope>NUCLEOTIDE SEQUENCE</scope>
    <source>
        <strain evidence="2">BR149</strain>
    </source>
</reference>
<dbReference type="InterPro" id="IPR011856">
    <property type="entry name" value="tRNA_endonuc-like_dom_sf"/>
</dbReference>
<dbReference type="Gene3D" id="3.40.1350.10">
    <property type="match status" value="1"/>
</dbReference>
<dbReference type="GO" id="GO:0015666">
    <property type="term" value="F:restriction endodeoxyribonuclease activity"/>
    <property type="evidence" value="ECO:0007669"/>
    <property type="project" value="TreeGrafter"/>
</dbReference>
<dbReference type="Pfam" id="PF04471">
    <property type="entry name" value="Mrr_cat"/>
    <property type="match status" value="1"/>
</dbReference>
<name>A0A968GFC2_9SPIO</name>
<accession>A0A968GFC2</accession>
<dbReference type="GO" id="GO:0003677">
    <property type="term" value="F:DNA binding"/>
    <property type="evidence" value="ECO:0007669"/>
    <property type="project" value="InterPro"/>
</dbReference>
<dbReference type="PANTHER" id="PTHR30015:SF7">
    <property type="entry name" value="TYPE IV METHYL-DIRECTED RESTRICTION ENZYME ECOKMRR"/>
    <property type="match status" value="1"/>
</dbReference>
<proteinExistence type="predicted"/>
<dbReference type="RefSeq" id="WP_167695653.1">
    <property type="nucleotide sequence ID" value="NZ_CP118181.1"/>
</dbReference>
<gene>
    <name evidence="2" type="ORF">HCT48_04965</name>
</gene>
<dbReference type="InterPro" id="IPR052906">
    <property type="entry name" value="Type_IV_Methyl-Rstrct_Enzyme"/>
</dbReference>
<sequence>MPRPTSSEMRATVLEFLKNGEQPLKEIHKHMSNKFQLDEEDTRKIYYPLTGIMDQLKKSHLTNNPRWGVWELTNEGSDSEQLAEVEALPETKLGDELVDADIKFTEDLNKGLLEKISTMNPYAFEHLVGALFEAMGYEVEVTKGSGDGGIDGFIIRDELKPENICFQVKRYKYNISVEAMRAFAHTVTKNKARLGIFITSGSFESGAIKVAEEDKIELIDGNRLASLLIKYNIGVKTHTIKTLDEDYEHFKK</sequence>
<dbReference type="InterPro" id="IPR011335">
    <property type="entry name" value="Restrct_endonuc-II-like"/>
</dbReference>
<dbReference type="Proteomes" id="UP000778951">
    <property type="component" value="Unassembled WGS sequence"/>
</dbReference>
<dbReference type="InterPro" id="IPR007560">
    <property type="entry name" value="Restrct_endonuc_IV_Mrr"/>
</dbReference>
<keyword evidence="3" id="KW-1185">Reference proteome</keyword>
<protein>
    <recommendedName>
        <fullName evidence="1">Restriction endonuclease type IV Mrr domain-containing protein</fullName>
    </recommendedName>
</protein>
<evidence type="ECO:0000313" key="3">
    <source>
        <dbReference type="Proteomes" id="UP000778951"/>
    </source>
</evidence>
<dbReference type="PANTHER" id="PTHR30015">
    <property type="entry name" value="MRR RESTRICTION SYSTEM PROTEIN"/>
    <property type="match status" value="1"/>
</dbReference>